<dbReference type="CDD" id="cd05673">
    <property type="entry name" value="M20_Acy1L2_AbgB"/>
    <property type="match status" value="1"/>
</dbReference>
<dbReference type="Pfam" id="PF07687">
    <property type="entry name" value="M20_dimer"/>
    <property type="match status" value="1"/>
</dbReference>
<dbReference type="SUPFAM" id="SSF55031">
    <property type="entry name" value="Bacterial exopeptidase dimerisation domain"/>
    <property type="match status" value="1"/>
</dbReference>
<dbReference type="GO" id="GO:0071713">
    <property type="term" value="F:para-aminobenzoyl-glutamate hydrolase activity"/>
    <property type="evidence" value="ECO:0007669"/>
    <property type="project" value="TreeGrafter"/>
</dbReference>
<accession>A0AAE3AL81</accession>
<dbReference type="PANTHER" id="PTHR30575">
    <property type="entry name" value="PEPTIDASE M20"/>
    <property type="match status" value="1"/>
</dbReference>
<evidence type="ECO:0000313" key="3">
    <source>
        <dbReference type="Proteomes" id="UP001198962"/>
    </source>
</evidence>
<dbReference type="SUPFAM" id="SSF53187">
    <property type="entry name" value="Zn-dependent exopeptidases"/>
    <property type="match status" value="1"/>
</dbReference>
<dbReference type="InterPro" id="IPR017145">
    <property type="entry name" value="Aminobenzoyl-glu_utiliz_pB"/>
</dbReference>
<dbReference type="Pfam" id="PF01546">
    <property type="entry name" value="Peptidase_M20"/>
    <property type="match status" value="1"/>
</dbReference>
<reference evidence="2" key="1">
    <citation type="submission" date="2021-10" db="EMBL/GenBank/DDBJ databases">
        <title>Anaerobic single-cell dispensing facilitates the cultivation of human gut bacteria.</title>
        <authorList>
            <person name="Afrizal A."/>
        </authorList>
    </citation>
    <scope>NUCLEOTIDE SEQUENCE</scope>
    <source>
        <strain evidence="2">CLA-AA-H274</strain>
    </source>
</reference>
<dbReference type="GO" id="GO:0005737">
    <property type="term" value="C:cytoplasm"/>
    <property type="evidence" value="ECO:0007669"/>
    <property type="project" value="TreeGrafter"/>
</dbReference>
<dbReference type="RefSeq" id="WP_308450483.1">
    <property type="nucleotide sequence ID" value="NZ_JAJEPU010000003.1"/>
</dbReference>
<dbReference type="Proteomes" id="UP001198962">
    <property type="component" value="Unassembled WGS sequence"/>
</dbReference>
<dbReference type="GO" id="GO:0016805">
    <property type="term" value="F:dipeptidase activity"/>
    <property type="evidence" value="ECO:0007669"/>
    <property type="project" value="TreeGrafter"/>
</dbReference>
<dbReference type="PIRSF" id="PIRSF037227">
    <property type="entry name" value="Aminobenzoyl-glu_utiliz_pB"/>
    <property type="match status" value="1"/>
</dbReference>
<evidence type="ECO:0000313" key="2">
    <source>
        <dbReference type="EMBL" id="MCC2163671.1"/>
    </source>
</evidence>
<protein>
    <submittedName>
        <fullName evidence="2">M20 family metallopeptidase</fullName>
    </submittedName>
</protein>
<dbReference type="GO" id="GO:0046657">
    <property type="term" value="P:folic acid catabolic process"/>
    <property type="evidence" value="ECO:0007669"/>
    <property type="project" value="TreeGrafter"/>
</dbReference>
<feature type="domain" description="Peptidase M20 dimerisation" evidence="1">
    <location>
        <begin position="189"/>
        <end position="279"/>
    </location>
</feature>
<dbReference type="InterPro" id="IPR002933">
    <property type="entry name" value="Peptidase_M20"/>
</dbReference>
<sequence length="482" mass="51797">MTEEKKTALAVIEEKREEIIGVADQIWEYAELSLKEFRSANLYCETLEKEGFHVEKGISGIETAFSASYGSGRPLIGILAEYDALSGLSQVAGSTERKERVAGGTGHGCGHNLLGAGAFAATLAVKAYLEKTKTSGTVVLYGCPGEEGGAAKAFMARDGVWKDLDAALTWHPEDVNEVATGSSNSCIQVQYKFTGIASHAAGAPERGRSALDAVELMNIGVQFLREHMSDKARIHYAITDAGGCSPNVVQPRASVLYMVRSNHVSEAIELQKRVDRIAEGAALMTDTTIERKFIDGLSDTVSNFALERVLYKNFSEIGVPTYTEEENAFADELAKTYVGNDYVPGVAAENDPALREEVIEKRAQVGHAMNAFLAPLYQGEAFKAGSTDVGDVSWLTPTAQIHVASWPNGCPGHSWQNVSCDCTEIGHKAVLCAGKVLAGTAIDLFTDPELLSEARREFEKRTAEGFVSPIPKDAVPVVPDLG</sequence>
<dbReference type="InterPro" id="IPR036264">
    <property type="entry name" value="Bact_exopeptidase_dim_dom"/>
</dbReference>
<dbReference type="Gene3D" id="3.30.70.360">
    <property type="match status" value="1"/>
</dbReference>
<evidence type="ECO:0000259" key="1">
    <source>
        <dbReference type="Pfam" id="PF07687"/>
    </source>
</evidence>
<keyword evidence="3" id="KW-1185">Reference proteome</keyword>
<dbReference type="NCBIfam" id="TIGR01891">
    <property type="entry name" value="amidohydrolases"/>
    <property type="match status" value="1"/>
</dbReference>
<dbReference type="InterPro" id="IPR011650">
    <property type="entry name" value="Peptidase_M20_dimer"/>
</dbReference>
<gene>
    <name evidence="2" type="ORF">LKD32_02015</name>
</gene>
<dbReference type="InterPro" id="IPR017439">
    <property type="entry name" value="Amidohydrolase"/>
</dbReference>
<proteinExistence type="predicted"/>
<dbReference type="PANTHER" id="PTHR30575:SF0">
    <property type="entry name" value="XAA-ARG DIPEPTIDASE"/>
    <property type="match status" value="1"/>
</dbReference>
<dbReference type="EMBL" id="JAJEPU010000003">
    <property type="protein sequence ID" value="MCC2163671.1"/>
    <property type="molecule type" value="Genomic_DNA"/>
</dbReference>
<comment type="caution">
    <text evidence="2">The sequence shown here is derived from an EMBL/GenBank/DDBJ whole genome shotgun (WGS) entry which is preliminary data.</text>
</comment>
<dbReference type="FunFam" id="3.30.70.360:FF:000004">
    <property type="entry name" value="Peptidase M20 domain-containing protein 2"/>
    <property type="match status" value="1"/>
</dbReference>
<dbReference type="InterPro" id="IPR052030">
    <property type="entry name" value="Peptidase_M20/M20A_hydrolases"/>
</dbReference>
<dbReference type="AlphaFoldDB" id="A0AAE3AL81"/>
<organism evidence="2 3">
    <name type="scientific">Brotaphodocola catenula</name>
    <dbReference type="NCBI Taxonomy" id="2885361"/>
    <lineage>
        <taxon>Bacteria</taxon>
        <taxon>Bacillati</taxon>
        <taxon>Bacillota</taxon>
        <taxon>Clostridia</taxon>
        <taxon>Lachnospirales</taxon>
        <taxon>Lachnospiraceae</taxon>
        <taxon>Brotaphodocola</taxon>
    </lineage>
</organism>
<dbReference type="Gene3D" id="3.40.630.10">
    <property type="entry name" value="Zn peptidases"/>
    <property type="match status" value="1"/>
</dbReference>
<name>A0AAE3AL81_9FIRM</name>